<keyword evidence="3" id="KW-0378">Hydrolase</keyword>
<organism evidence="5 6">
    <name type="scientific">Panicum virgatum</name>
    <name type="common">Blackwell switchgrass</name>
    <dbReference type="NCBI Taxonomy" id="38727"/>
    <lineage>
        <taxon>Eukaryota</taxon>
        <taxon>Viridiplantae</taxon>
        <taxon>Streptophyta</taxon>
        <taxon>Embryophyta</taxon>
        <taxon>Tracheophyta</taxon>
        <taxon>Spermatophyta</taxon>
        <taxon>Magnoliopsida</taxon>
        <taxon>Liliopsida</taxon>
        <taxon>Poales</taxon>
        <taxon>Poaceae</taxon>
        <taxon>PACMAD clade</taxon>
        <taxon>Panicoideae</taxon>
        <taxon>Panicodae</taxon>
        <taxon>Paniceae</taxon>
        <taxon>Panicinae</taxon>
        <taxon>Panicum</taxon>
        <taxon>Panicum sect. Hiantes</taxon>
    </lineage>
</organism>
<feature type="domain" description="Ubiquitin-like protease family profile" evidence="4">
    <location>
        <begin position="277"/>
        <end position="374"/>
    </location>
</feature>
<sequence>MSGDNENLKLYFVGGDGENTLGDALHGIILWYKADIKLIGKVAALKQKTVEKKIGPKKKLSYEMTQEEMREAVQKEVTDHFKPKVPEKRVAVDLEIVAKVYACLNNPPPPKKLPSDYDRTLIKAHQQRNKKCGKTVPQLGTQQKELQPLMVPKLPDQHTVEEISLGMQMYNLHKWYMQMSSKEMNIFGVKYRDQDFFHGEDDFWVDFELLHHIYHRQALDVSVITIFVLMEIQRCQKEGWHHQVGFMMPLLVNQKVLNKKYRETCQNMYQFLMHQHYKSYIMIPYNFRYHWILLILNMVTSNLVVFDSMRCPKEAIQHFLDPLNRVWKKFVKKNKGAGQWRQELNVIMDYPCARQRQGTDSCGYNVCEFLHILTPCGSQIRDEVYYVDRINTVCEQLAGFILREILDPRGEFYHDGHVNRVSTSTS</sequence>
<evidence type="ECO:0000256" key="3">
    <source>
        <dbReference type="ARBA" id="ARBA00022801"/>
    </source>
</evidence>
<evidence type="ECO:0000313" key="5">
    <source>
        <dbReference type="EMBL" id="KAG2598055.1"/>
    </source>
</evidence>
<keyword evidence="2" id="KW-0645">Protease</keyword>
<dbReference type="AlphaFoldDB" id="A0A8T0SLR1"/>
<comment type="caution">
    <text evidence="5">The sequence shown here is derived from an EMBL/GenBank/DDBJ whole genome shotgun (WGS) entry which is preliminary data.</text>
</comment>
<accession>A0A8T0SLR1</accession>
<dbReference type="Proteomes" id="UP000823388">
    <property type="component" value="Chromosome 5K"/>
</dbReference>
<protein>
    <recommendedName>
        <fullName evidence="4">Ubiquitin-like protease family profile domain-containing protein</fullName>
    </recommendedName>
</protein>
<keyword evidence="6" id="KW-1185">Reference proteome</keyword>
<dbReference type="Gene3D" id="3.40.395.10">
    <property type="entry name" value="Adenoviral Proteinase, Chain A"/>
    <property type="match status" value="1"/>
</dbReference>
<dbReference type="GO" id="GO:0006508">
    <property type="term" value="P:proteolysis"/>
    <property type="evidence" value="ECO:0007669"/>
    <property type="project" value="UniProtKB-KW"/>
</dbReference>
<dbReference type="InterPro" id="IPR038765">
    <property type="entry name" value="Papain-like_cys_pep_sf"/>
</dbReference>
<dbReference type="InterPro" id="IPR003653">
    <property type="entry name" value="Peptidase_C48_C"/>
</dbReference>
<reference evidence="5" key="1">
    <citation type="submission" date="2020-05" db="EMBL/GenBank/DDBJ databases">
        <title>WGS assembly of Panicum virgatum.</title>
        <authorList>
            <person name="Lovell J.T."/>
            <person name="Jenkins J."/>
            <person name="Shu S."/>
            <person name="Juenger T.E."/>
            <person name="Schmutz J."/>
        </authorList>
    </citation>
    <scope>NUCLEOTIDE SEQUENCE</scope>
    <source>
        <strain evidence="5">AP13</strain>
    </source>
</reference>
<name>A0A8T0SLR1_PANVG</name>
<proteinExistence type="inferred from homology"/>
<gene>
    <name evidence="5" type="ORF">PVAP13_5KG285207</name>
</gene>
<comment type="similarity">
    <text evidence="1">Belongs to the peptidase C48 family.</text>
</comment>
<evidence type="ECO:0000256" key="1">
    <source>
        <dbReference type="ARBA" id="ARBA00005234"/>
    </source>
</evidence>
<dbReference type="EMBL" id="CM029045">
    <property type="protein sequence ID" value="KAG2598055.1"/>
    <property type="molecule type" value="Genomic_DNA"/>
</dbReference>
<evidence type="ECO:0000259" key="4">
    <source>
        <dbReference type="Pfam" id="PF02902"/>
    </source>
</evidence>
<dbReference type="SUPFAM" id="SSF54001">
    <property type="entry name" value="Cysteine proteinases"/>
    <property type="match status" value="1"/>
</dbReference>
<dbReference type="GO" id="GO:0008234">
    <property type="term" value="F:cysteine-type peptidase activity"/>
    <property type="evidence" value="ECO:0007669"/>
    <property type="project" value="InterPro"/>
</dbReference>
<evidence type="ECO:0000256" key="2">
    <source>
        <dbReference type="ARBA" id="ARBA00022670"/>
    </source>
</evidence>
<dbReference type="Pfam" id="PF02902">
    <property type="entry name" value="Peptidase_C48"/>
    <property type="match status" value="1"/>
</dbReference>
<dbReference type="PANTHER" id="PTHR33018:SF34">
    <property type="entry name" value="OS02G0472350 PROTEIN"/>
    <property type="match status" value="1"/>
</dbReference>
<evidence type="ECO:0000313" key="6">
    <source>
        <dbReference type="Proteomes" id="UP000823388"/>
    </source>
</evidence>
<dbReference type="PANTHER" id="PTHR33018">
    <property type="entry name" value="OS10G0338966 PROTEIN-RELATED"/>
    <property type="match status" value="1"/>
</dbReference>